<reference evidence="1 3" key="2">
    <citation type="submission" date="2018-11" db="EMBL/GenBank/DDBJ databases">
        <authorList>
            <consortium name="Pathogen Informatics"/>
        </authorList>
    </citation>
    <scope>NUCLEOTIDE SEQUENCE [LARGE SCALE GENOMIC DNA]</scope>
</reference>
<dbReference type="OrthoDB" id="5863270at2759"/>
<keyword evidence="3" id="KW-1185">Reference proteome</keyword>
<evidence type="ECO:0000313" key="3">
    <source>
        <dbReference type="Proteomes" id="UP000274756"/>
    </source>
</evidence>
<sequence length="77" mass="9061">MMNIRISNSKEINHTLSNRIKTLQSMRAPTYNAHDDAFIWNIHPPTNQQSFDPFGILSPVVLPLKLFLQFFWRLKYG</sequence>
<protein>
    <submittedName>
        <fullName evidence="4">Ovule protein</fullName>
    </submittedName>
</protein>
<dbReference type="Proteomes" id="UP000274756">
    <property type="component" value="Unassembled WGS sequence"/>
</dbReference>
<name>A0A0N4UR75_DRAME</name>
<evidence type="ECO:0000313" key="1">
    <source>
        <dbReference type="EMBL" id="VDN60956.1"/>
    </source>
</evidence>
<dbReference type="WBParaSite" id="DME_0001054701-mRNA-1">
    <property type="protein sequence ID" value="DME_0001054701-mRNA-1"/>
    <property type="gene ID" value="DME_0001054701"/>
</dbReference>
<evidence type="ECO:0000313" key="4">
    <source>
        <dbReference type="WBParaSite" id="DME_0001054701-mRNA-1"/>
    </source>
</evidence>
<proteinExistence type="predicted"/>
<dbReference type="Proteomes" id="UP000038040">
    <property type="component" value="Unplaced"/>
</dbReference>
<reference evidence="4" key="1">
    <citation type="submission" date="2017-02" db="UniProtKB">
        <authorList>
            <consortium name="WormBaseParasite"/>
        </authorList>
    </citation>
    <scope>IDENTIFICATION</scope>
</reference>
<accession>A0A0N4UR75</accession>
<dbReference type="AlphaFoldDB" id="A0A0N4UR75"/>
<organism evidence="2 4">
    <name type="scientific">Dracunculus medinensis</name>
    <name type="common">Guinea worm</name>
    <dbReference type="NCBI Taxonomy" id="318479"/>
    <lineage>
        <taxon>Eukaryota</taxon>
        <taxon>Metazoa</taxon>
        <taxon>Ecdysozoa</taxon>
        <taxon>Nematoda</taxon>
        <taxon>Chromadorea</taxon>
        <taxon>Rhabditida</taxon>
        <taxon>Spirurina</taxon>
        <taxon>Dracunculoidea</taxon>
        <taxon>Dracunculidae</taxon>
        <taxon>Dracunculus</taxon>
    </lineage>
</organism>
<dbReference type="EMBL" id="UYYG01001279">
    <property type="protein sequence ID" value="VDN60956.1"/>
    <property type="molecule type" value="Genomic_DNA"/>
</dbReference>
<evidence type="ECO:0000313" key="2">
    <source>
        <dbReference type="Proteomes" id="UP000038040"/>
    </source>
</evidence>
<gene>
    <name evidence="1" type="ORF">DME_LOCUS10929</name>
</gene>